<proteinExistence type="predicted"/>
<dbReference type="PANTHER" id="PTHR37809:SF1">
    <property type="entry name" value="RIBOSOMAL PROTEIN S12 METHYLTHIOTRANSFERASE ACCESSORY FACTOR YCAO"/>
    <property type="match status" value="1"/>
</dbReference>
<dbReference type="RefSeq" id="WP_175152620.1">
    <property type="nucleotide sequence ID" value="NZ_CADIKK010000033.1"/>
</dbReference>
<accession>A0A6S7BK16</accession>
<dbReference type="Gene3D" id="3.30.1330.230">
    <property type="match status" value="1"/>
</dbReference>
<dbReference type="AlphaFoldDB" id="A0A6S7BK16"/>
<evidence type="ECO:0000313" key="3">
    <source>
        <dbReference type="Proteomes" id="UP000494365"/>
    </source>
</evidence>
<dbReference type="Proteomes" id="UP000494365">
    <property type="component" value="Unassembled WGS sequence"/>
</dbReference>
<dbReference type="PROSITE" id="PS51664">
    <property type="entry name" value="YCAO"/>
    <property type="match status" value="1"/>
</dbReference>
<feature type="domain" description="YcaO" evidence="1">
    <location>
        <begin position="64"/>
        <end position="402"/>
    </location>
</feature>
<keyword evidence="3" id="KW-1185">Reference proteome</keyword>
<protein>
    <recommendedName>
        <fullName evidence="1">YcaO domain-containing protein</fullName>
    </recommendedName>
</protein>
<gene>
    <name evidence="2" type="ORF">LMG28614_05607</name>
</gene>
<name>A0A6S7BK16_9BURK</name>
<evidence type="ECO:0000259" key="1">
    <source>
        <dbReference type="PROSITE" id="PS51664"/>
    </source>
</evidence>
<organism evidence="2 3">
    <name type="scientific">Paraburkholderia ultramafica</name>
    <dbReference type="NCBI Taxonomy" id="1544867"/>
    <lineage>
        <taxon>Bacteria</taxon>
        <taxon>Pseudomonadati</taxon>
        <taxon>Pseudomonadota</taxon>
        <taxon>Betaproteobacteria</taxon>
        <taxon>Burkholderiales</taxon>
        <taxon>Burkholderiaceae</taxon>
        <taxon>Paraburkholderia</taxon>
    </lineage>
</organism>
<dbReference type="Pfam" id="PF02624">
    <property type="entry name" value="YcaO"/>
    <property type="match status" value="1"/>
</dbReference>
<dbReference type="InterPro" id="IPR003776">
    <property type="entry name" value="YcaO-like_dom"/>
</dbReference>
<sequence>MTHKRFTAGTHRASTPTETLARIAPLMAPLGITRVADLTGLDRIGIPVMAAYRPDARSVVVSLGKGTTAAAARASAVMESIELWHAEHSVLERHWGAADELGAHRRLVDWRRLATNGAGFTAETPTAWVDATSMLDNEPILVPFESVHTDGTVPEPPGSGWFLCTSNGLASGNHIAEAQIHGFCELIERDAVTLWRAKNEPASTVIFPQTVTHPGCRALIEHFEAAGIFVLLHDATTDIGIPVVICTAFDELTEPALQMGMGCHPSRDVAASRALTEAAQSRLTLISGARDDLFREKYVSPRRTDLLRQFKAWAGDHQGRGHALSFDRLPDLATDSLEGDRDLVVARLQARGLHPCWVDLGQPEMGVAVGRAVVPGLEPPSEVAHYNPGARARAALAQRCAE</sequence>
<dbReference type="EMBL" id="CADIKK010000033">
    <property type="protein sequence ID" value="CAB3802432.1"/>
    <property type="molecule type" value="Genomic_DNA"/>
</dbReference>
<dbReference type="NCBIfam" id="TIGR00702">
    <property type="entry name" value="YcaO-type kinase domain"/>
    <property type="match status" value="1"/>
</dbReference>
<evidence type="ECO:0000313" key="2">
    <source>
        <dbReference type="EMBL" id="CAB3802432.1"/>
    </source>
</evidence>
<dbReference type="PANTHER" id="PTHR37809">
    <property type="entry name" value="RIBOSOMAL PROTEIN S12 METHYLTHIOTRANSFERASE ACCESSORY FACTOR YCAO"/>
    <property type="match status" value="1"/>
</dbReference>
<reference evidence="2 3" key="1">
    <citation type="submission" date="2020-04" db="EMBL/GenBank/DDBJ databases">
        <authorList>
            <person name="De Canck E."/>
        </authorList>
    </citation>
    <scope>NUCLEOTIDE SEQUENCE [LARGE SCALE GENOMIC DNA]</scope>
    <source>
        <strain evidence="2 3">LMG 28614</strain>
    </source>
</reference>